<proteinExistence type="inferred from homology"/>
<feature type="region of interest" description="Disordered" evidence="7">
    <location>
        <begin position="1"/>
        <end position="45"/>
    </location>
</feature>
<dbReference type="Pfam" id="PF01105">
    <property type="entry name" value="EMP24_GP25L"/>
    <property type="match status" value="1"/>
</dbReference>
<evidence type="ECO:0000256" key="1">
    <source>
        <dbReference type="ARBA" id="ARBA00004479"/>
    </source>
</evidence>
<evidence type="ECO:0000256" key="4">
    <source>
        <dbReference type="ARBA" id="ARBA00022729"/>
    </source>
</evidence>
<dbReference type="GO" id="GO:0016020">
    <property type="term" value="C:membrane"/>
    <property type="evidence" value="ECO:0007669"/>
    <property type="project" value="UniProtKB-SubCell"/>
</dbReference>
<protein>
    <submittedName>
        <fullName evidence="10">Transmembrane protein Tmp21 homologue</fullName>
    </submittedName>
</protein>
<dbReference type="EMBL" id="FLRD01000116">
    <property type="protein sequence ID" value="SBT40852.1"/>
    <property type="molecule type" value="Genomic_DNA"/>
</dbReference>
<dbReference type="Proteomes" id="UP000078555">
    <property type="component" value="Unassembled WGS sequence"/>
</dbReference>
<feature type="transmembrane region" description="Helical" evidence="8">
    <location>
        <begin position="184"/>
        <end position="205"/>
    </location>
</feature>
<evidence type="ECO:0000256" key="5">
    <source>
        <dbReference type="ARBA" id="ARBA00022989"/>
    </source>
</evidence>
<dbReference type="InterPro" id="IPR009038">
    <property type="entry name" value="GOLD_dom"/>
</dbReference>
<reference evidence="11" key="1">
    <citation type="submission" date="2016-05" db="EMBL/GenBank/DDBJ databases">
        <authorList>
            <person name="Naeem Raeece"/>
        </authorList>
    </citation>
    <scope>NUCLEOTIDE SEQUENCE [LARGE SCALE GENOMIC DNA]</scope>
</reference>
<organism evidence="10 11">
    <name type="scientific">Plasmodium ovale wallikeri</name>
    <dbReference type="NCBI Taxonomy" id="864142"/>
    <lineage>
        <taxon>Eukaryota</taxon>
        <taxon>Sar</taxon>
        <taxon>Alveolata</taxon>
        <taxon>Apicomplexa</taxon>
        <taxon>Aconoidasida</taxon>
        <taxon>Haemosporida</taxon>
        <taxon>Plasmodiidae</taxon>
        <taxon>Plasmodium</taxon>
        <taxon>Plasmodium (Plasmodium)</taxon>
    </lineage>
</organism>
<keyword evidence="11" id="KW-1185">Reference proteome</keyword>
<keyword evidence="4" id="KW-0732">Signal</keyword>
<evidence type="ECO:0000313" key="11">
    <source>
        <dbReference type="Proteomes" id="UP000078555"/>
    </source>
</evidence>
<dbReference type="AlphaFoldDB" id="A0A1A8ZAM5"/>
<dbReference type="SMART" id="SM01190">
    <property type="entry name" value="EMP24_GP25L"/>
    <property type="match status" value="1"/>
</dbReference>
<evidence type="ECO:0000256" key="8">
    <source>
        <dbReference type="SAM" id="Phobius"/>
    </source>
</evidence>
<accession>A0A1A8ZAM5</accession>
<keyword evidence="3 8" id="KW-0812">Transmembrane</keyword>
<evidence type="ECO:0000256" key="3">
    <source>
        <dbReference type="ARBA" id="ARBA00022692"/>
    </source>
</evidence>
<gene>
    <name evidence="10" type="ORF">POVWA1_042890</name>
</gene>
<keyword evidence="5 8" id="KW-1133">Transmembrane helix</keyword>
<sequence>MFVHSDKHGKSSSDERGSDERGSDERGSDERGSDERGSGKRGSGKRGIHHYSFVPFCLCKAGKFDVSFTPSPPLCGSFVHTHTHIEVSFLSPSVKKIAPKNSPLGRAPPSVVAASRERELTKYIVRKALTYLRHVRIVCEYSIRDAVKYMLQVRTNMHTFVEVALYVHGNGLCPFMEKMGKLSIFLVLLIFLGLFVNGVEIYITLRPNKLKCIKERINKDTLVVSKFRTDNKNSLASIFIYDIDVNERNFTFSQKQPIFETINKHDIKTAFTTFYSSSYSFCAYNKTKKLIDVHFEIKYGTEARDYTKIAKTEHLNEATVFLKKIVDRMNIFHVNLKKIKADEEKEKKSNDKLNDTLMWFSMINILIIIIAAILQDFYFKRFFTSKKII</sequence>
<dbReference type="PANTHER" id="PTHR22811">
    <property type="entry name" value="TRANSMEMBRANE EMP24 DOMAIN-CONTAINING PROTEIN"/>
    <property type="match status" value="1"/>
</dbReference>
<evidence type="ECO:0000256" key="6">
    <source>
        <dbReference type="ARBA" id="ARBA00023136"/>
    </source>
</evidence>
<feature type="transmembrane region" description="Helical" evidence="8">
    <location>
        <begin position="357"/>
        <end position="379"/>
    </location>
</feature>
<comment type="subcellular location">
    <subcellularLocation>
        <location evidence="1">Membrane</location>
        <topology evidence="1">Single-pass type I membrane protein</topology>
    </subcellularLocation>
</comment>
<dbReference type="PROSITE" id="PS50866">
    <property type="entry name" value="GOLD"/>
    <property type="match status" value="1"/>
</dbReference>
<evidence type="ECO:0000256" key="2">
    <source>
        <dbReference type="ARBA" id="ARBA00007104"/>
    </source>
</evidence>
<feature type="domain" description="GOLD" evidence="9">
    <location>
        <begin position="210"/>
        <end position="299"/>
    </location>
</feature>
<feature type="compositionally biased region" description="Basic and acidic residues" evidence="7">
    <location>
        <begin position="1"/>
        <end position="38"/>
    </location>
</feature>
<keyword evidence="6 8" id="KW-0472">Membrane</keyword>
<dbReference type="InterPro" id="IPR015720">
    <property type="entry name" value="Emp24-like"/>
</dbReference>
<comment type="similarity">
    <text evidence="2">Belongs to the EMP24/GP25L family.</text>
</comment>
<evidence type="ECO:0000259" key="9">
    <source>
        <dbReference type="PROSITE" id="PS50866"/>
    </source>
</evidence>
<evidence type="ECO:0000313" key="10">
    <source>
        <dbReference type="EMBL" id="SBT40852.1"/>
    </source>
</evidence>
<name>A0A1A8ZAM5_PLAOA</name>
<evidence type="ECO:0000256" key="7">
    <source>
        <dbReference type="SAM" id="MobiDB-lite"/>
    </source>
</evidence>